<proteinExistence type="predicted"/>
<dbReference type="EMBL" id="SNYN01000006">
    <property type="protein sequence ID" value="TDQ52465.1"/>
    <property type="molecule type" value="Genomic_DNA"/>
</dbReference>
<feature type="compositionally biased region" description="Basic and acidic residues" evidence="1">
    <location>
        <begin position="27"/>
        <end position="38"/>
    </location>
</feature>
<evidence type="ECO:0000313" key="3">
    <source>
        <dbReference type="Proteomes" id="UP000295281"/>
    </source>
</evidence>
<reference evidence="2 3" key="1">
    <citation type="submission" date="2019-03" db="EMBL/GenBank/DDBJ databases">
        <title>Genomic Encyclopedia of Type Strains, Phase IV (KMG-IV): sequencing the most valuable type-strain genomes for metagenomic binning, comparative biology and taxonomic classification.</title>
        <authorList>
            <person name="Goeker M."/>
        </authorList>
    </citation>
    <scope>NUCLEOTIDE SEQUENCE [LARGE SCALE GENOMIC DNA]</scope>
    <source>
        <strain evidence="2 3">DSM 46770</strain>
    </source>
</reference>
<sequence length="63" mass="7208">MHPGLLTTLVRAQTSELERDVLRRLEARQHRIDAADRRRAARRARREEHSPGGPTRSDRALAA</sequence>
<name>A0A4R6V205_9ACTN</name>
<comment type="caution">
    <text evidence="2">The sequence shown here is derived from an EMBL/GenBank/DDBJ whole genome shotgun (WGS) entry which is preliminary data.</text>
</comment>
<feature type="compositionally biased region" description="Basic and acidic residues" evidence="1">
    <location>
        <begin position="45"/>
        <end position="63"/>
    </location>
</feature>
<feature type="region of interest" description="Disordered" evidence="1">
    <location>
        <begin position="27"/>
        <end position="63"/>
    </location>
</feature>
<accession>A0A4R6V205</accession>
<keyword evidence="3" id="KW-1185">Reference proteome</keyword>
<dbReference type="AlphaFoldDB" id="A0A4R6V205"/>
<evidence type="ECO:0000256" key="1">
    <source>
        <dbReference type="SAM" id="MobiDB-lite"/>
    </source>
</evidence>
<evidence type="ECO:0000313" key="2">
    <source>
        <dbReference type="EMBL" id="TDQ52465.1"/>
    </source>
</evidence>
<gene>
    <name evidence="2" type="ORF">EV190_106103</name>
</gene>
<dbReference type="Proteomes" id="UP000295281">
    <property type="component" value="Unassembled WGS sequence"/>
</dbReference>
<dbReference type="RefSeq" id="WP_133741361.1">
    <property type="nucleotide sequence ID" value="NZ_SNYN01000006.1"/>
</dbReference>
<organism evidence="2 3">
    <name type="scientific">Actinorugispora endophytica</name>
    <dbReference type="NCBI Taxonomy" id="1605990"/>
    <lineage>
        <taxon>Bacteria</taxon>
        <taxon>Bacillati</taxon>
        <taxon>Actinomycetota</taxon>
        <taxon>Actinomycetes</taxon>
        <taxon>Streptosporangiales</taxon>
        <taxon>Nocardiopsidaceae</taxon>
        <taxon>Actinorugispora</taxon>
    </lineage>
</organism>
<protein>
    <submittedName>
        <fullName evidence="2">Uncharacterized protein</fullName>
    </submittedName>
</protein>